<dbReference type="GO" id="GO:0005975">
    <property type="term" value="P:carbohydrate metabolic process"/>
    <property type="evidence" value="ECO:0007669"/>
    <property type="project" value="UniProtKB-UniRule"/>
</dbReference>
<reference evidence="9" key="2">
    <citation type="submission" date="2020-09" db="EMBL/GenBank/DDBJ databases">
        <authorList>
            <person name="Sun Q."/>
            <person name="Zhou Y."/>
        </authorList>
    </citation>
    <scope>NUCLEOTIDE SEQUENCE</scope>
    <source>
        <strain evidence="9">CGMCC 1.15493</strain>
    </source>
</reference>
<dbReference type="PANTHER" id="PTHR11054">
    <property type="entry name" value="6-PHOSPHOGLUCONOLACTONASE"/>
    <property type="match status" value="1"/>
</dbReference>
<dbReference type="Pfam" id="PF01182">
    <property type="entry name" value="Glucosamine_iso"/>
    <property type="match status" value="1"/>
</dbReference>
<evidence type="ECO:0000256" key="6">
    <source>
        <dbReference type="ARBA" id="ARBA00020337"/>
    </source>
</evidence>
<comment type="similarity">
    <text evidence="4 7">Belongs to the glucosamine/galactosamine-6-phosphate isomerase family. 6-phosphogluconolactonase subfamily.</text>
</comment>
<dbReference type="InterPro" id="IPR005900">
    <property type="entry name" value="6-phosphogluconolactonase_DevB"/>
</dbReference>
<keyword evidence="7" id="KW-0378">Hydrolase</keyword>
<organism evidence="9 10">
    <name type="scientific">Aureimonas glaciei</name>
    <dbReference type="NCBI Taxonomy" id="1776957"/>
    <lineage>
        <taxon>Bacteria</taxon>
        <taxon>Pseudomonadati</taxon>
        <taxon>Pseudomonadota</taxon>
        <taxon>Alphaproteobacteria</taxon>
        <taxon>Hyphomicrobiales</taxon>
        <taxon>Aurantimonadaceae</taxon>
        <taxon>Aureimonas</taxon>
    </lineage>
</organism>
<dbReference type="PANTHER" id="PTHR11054:SF0">
    <property type="entry name" value="6-PHOSPHOGLUCONOLACTONASE"/>
    <property type="match status" value="1"/>
</dbReference>
<keyword evidence="10" id="KW-1185">Reference proteome</keyword>
<dbReference type="InterPro" id="IPR039104">
    <property type="entry name" value="6PGL"/>
</dbReference>
<dbReference type="GO" id="GO:0006098">
    <property type="term" value="P:pentose-phosphate shunt"/>
    <property type="evidence" value="ECO:0007669"/>
    <property type="project" value="InterPro"/>
</dbReference>
<comment type="pathway">
    <text evidence="3 7">Carbohydrate degradation; pentose phosphate pathway; D-ribulose 5-phosphate from D-glucose 6-phosphate (oxidative stage): step 2/3.</text>
</comment>
<evidence type="ECO:0000256" key="5">
    <source>
        <dbReference type="ARBA" id="ARBA00013198"/>
    </source>
</evidence>
<evidence type="ECO:0000313" key="10">
    <source>
        <dbReference type="Proteomes" id="UP000613160"/>
    </source>
</evidence>
<comment type="function">
    <text evidence="2 7">Hydrolysis of 6-phosphogluconolactone to 6-phosphogluconate.</text>
</comment>
<dbReference type="InterPro" id="IPR006148">
    <property type="entry name" value="Glc/Gal-6P_isomerase"/>
</dbReference>
<dbReference type="Proteomes" id="UP000613160">
    <property type="component" value="Unassembled WGS sequence"/>
</dbReference>
<evidence type="ECO:0000256" key="3">
    <source>
        <dbReference type="ARBA" id="ARBA00004961"/>
    </source>
</evidence>
<evidence type="ECO:0000313" key="9">
    <source>
        <dbReference type="EMBL" id="GGD30123.1"/>
    </source>
</evidence>
<name>A0A916Y467_9HYPH</name>
<comment type="caution">
    <text evidence="9">The sequence shown here is derived from an EMBL/GenBank/DDBJ whole genome shotgun (WGS) entry which is preliminary data.</text>
</comment>
<dbReference type="EC" id="3.1.1.31" evidence="5 7"/>
<dbReference type="RefSeq" id="WP_188853400.1">
    <property type="nucleotide sequence ID" value="NZ_BMJJ01000009.1"/>
</dbReference>
<evidence type="ECO:0000256" key="4">
    <source>
        <dbReference type="ARBA" id="ARBA00010662"/>
    </source>
</evidence>
<dbReference type="InterPro" id="IPR037171">
    <property type="entry name" value="NagB/RpiA_transferase-like"/>
</dbReference>
<sequence>MLHRYESREALAEALATGVAAVLAGGIATNGSASLAVSGGSTPELFLQKLSAADLDWSAVTVTLVDERWVPEDHPRSNAGFLRRHLLRGPAAVAHFEPLYVPAETPDEVEETLCARLGGLGRPFDVVVLGMGTDGHTASFFPGGDTLGTAIDPANPRSVAIMRAPGAGEPRVTLTLSRLVDARLLVLHIEGAEKLGVLDAAKLPGSAFDLPIRAVLQAPRERPLEIFWAPLAGEQPSTAAADRT</sequence>
<dbReference type="NCBIfam" id="TIGR01198">
    <property type="entry name" value="pgl"/>
    <property type="match status" value="1"/>
</dbReference>
<proteinExistence type="inferred from homology"/>
<evidence type="ECO:0000256" key="1">
    <source>
        <dbReference type="ARBA" id="ARBA00000832"/>
    </source>
</evidence>
<comment type="catalytic activity">
    <reaction evidence="1 7">
        <text>6-phospho-D-glucono-1,5-lactone + H2O = 6-phospho-D-gluconate + H(+)</text>
        <dbReference type="Rhea" id="RHEA:12556"/>
        <dbReference type="ChEBI" id="CHEBI:15377"/>
        <dbReference type="ChEBI" id="CHEBI:15378"/>
        <dbReference type="ChEBI" id="CHEBI:57955"/>
        <dbReference type="ChEBI" id="CHEBI:58759"/>
        <dbReference type="EC" id="3.1.1.31"/>
    </reaction>
</comment>
<dbReference type="GO" id="GO:0017057">
    <property type="term" value="F:6-phosphogluconolactonase activity"/>
    <property type="evidence" value="ECO:0007669"/>
    <property type="project" value="UniProtKB-UniRule"/>
</dbReference>
<dbReference type="AlphaFoldDB" id="A0A916Y467"/>
<protein>
    <recommendedName>
        <fullName evidence="6 7">6-phosphogluconolactonase</fullName>
        <shortName evidence="7">6PGL</shortName>
        <ecNumber evidence="5 7">3.1.1.31</ecNumber>
    </recommendedName>
</protein>
<dbReference type="EMBL" id="BMJJ01000009">
    <property type="protein sequence ID" value="GGD30123.1"/>
    <property type="molecule type" value="Genomic_DNA"/>
</dbReference>
<evidence type="ECO:0000256" key="2">
    <source>
        <dbReference type="ARBA" id="ARBA00002681"/>
    </source>
</evidence>
<dbReference type="SUPFAM" id="SSF100950">
    <property type="entry name" value="NagB/RpiA/CoA transferase-like"/>
    <property type="match status" value="1"/>
</dbReference>
<gene>
    <name evidence="7" type="primary">pgl</name>
    <name evidence="9" type="ORF">GCM10011335_36520</name>
</gene>
<reference evidence="9" key="1">
    <citation type="journal article" date="2014" name="Int. J. Syst. Evol. Microbiol.">
        <title>Complete genome sequence of Corynebacterium casei LMG S-19264T (=DSM 44701T), isolated from a smear-ripened cheese.</title>
        <authorList>
            <consortium name="US DOE Joint Genome Institute (JGI-PGF)"/>
            <person name="Walter F."/>
            <person name="Albersmeier A."/>
            <person name="Kalinowski J."/>
            <person name="Ruckert C."/>
        </authorList>
    </citation>
    <scope>NUCLEOTIDE SEQUENCE</scope>
    <source>
        <strain evidence="9">CGMCC 1.15493</strain>
    </source>
</reference>
<evidence type="ECO:0000259" key="8">
    <source>
        <dbReference type="Pfam" id="PF01182"/>
    </source>
</evidence>
<feature type="domain" description="Glucosamine/galactosamine-6-phosphate isomerase" evidence="8">
    <location>
        <begin position="7"/>
        <end position="217"/>
    </location>
</feature>
<dbReference type="CDD" id="cd01400">
    <property type="entry name" value="6PGL"/>
    <property type="match status" value="1"/>
</dbReference>
<dbReference type="Gene3D" id="3.40.50.1360">
    <property type="match status" value="1"/>
</dbReference>
<evidence type="ECO:0000256" key="7">
    <source>
        <dbReference type="RuleBase" id="RU365095"/>
    </source>
</evidence>
<accession>A0A916Y467</accession>